<accession>A0A919DQQ6</accession>
<protein>
    <submittedName>
        <fullName evidence="1">Uncharacterized protein</fullName>
    </submittedName>
</protein>
<reference evidence="1" key="2">
    <citation type="submission" date="2020-09" db="EMBL/GenBank/DDBJ databases">
        <authorList>
            <person name="Sun Q."/>
            <person name="Zhou Y."/>
        </authorList>
    </citation>
    <scope>NUCLEOTIDE SEQUENCE</scope>
    <source>
        <strain evidence="1">CGMCC 4.7403</strain>
    </source>
</reference>
<proteinExistence type="predicted"/>
<comment type="caution">
    <text evidence="1">The sequence shown here is derived from an EMBL/GenBank/DDBJ whole genome shotgun (WGS) entry which is preliminary data.</text>
</comment>
<evidence type="ECO:0000313" key="2">
    <source>
        <dbReference type="Proteomes" id="UP000603227"/>
    </source>
</evidence>
<gene>
    <name evidence="1" type="ORF">GCM10017771_93900</name>
</gene>
<organism evidence="1 2">
    <name type="scientific">Streptomyces capitiformicae</name>
    <dbReference type="NCBI Taxonomy" id="2014920"/>
    <lineage>
        <taxon>Bacteria</taxon>
        <taxon>Bacillati</taxon>
        <taxon>Actinomycetota</taxon>
        <taxon>Actinomycetes</taxon>
        <taxon>Kitasatosporales</taxon>
        <taxon>Streptomycetaceae</taxon>
        <taxon>Streptomyces</taxon>
    </lineage>
</organism>
<name>A0A919DQQ6_9ACTN</name>
<evidence type="ECO:0000313" key="1">
    <source>
        <dbReference type="EMBL" id="GHE70005.1"/>
    </source>
</evidence>
<dbReference type="Proteomes" id="UP000603227">
    <property type="component" value="Unassembled WGS sequence"/>
</dbReference>
<reference evidence="1" key="1">
    <citation type="journal article" date="2014" name="Int. J. Syst. Evol. Microbiol.">
        <title>Complete genome sequence of Corynebacterium casei LMG S-19264T (=DSM 44701T), isolated from a smear-ripened cheese.</title>
        <authorList>
            <consortium name="US DOE Joint Genome Institute (JGI-PGF)"/>
            <person name="Walter F."/>
            <person name="Albersmeier A."/>
            <person name="Kalinowski J."/>
            <person name="Ruckert C."/>
        </authorList>
    </citation>
    <scope>NUCLEOTIDE SEQUENCE</scope>
    <source>
        <strain evidence="1">CGMCC 4.7403</strain>
    </source>
</reference>
<dbReference type="EMBL" id="BNAT01000075">
    <property type="protein sequence ID" value="GHE70005.1"/>
    <property type="molecule type" value="Genomic_DNA"/>
</dbReference>
<sequence length="87" mass="9517">MLGEDPFGDTHRPSEARIEVATYPEVIALTGLFASLHRRGHPQLPAEAARRFGIARAQLGVLGRPSAAHVQPETRAARRLQSLLQVQ</sequence>
<keyword evidence="2" id="KW-1185">Reference proteome</keyword>
<dbReference type="AlphaFoldDB" id="A0A919DQQ6"/>